<protein>
    <submittedName>
        <fullName evidence="1">Class I SAM-dependent methyltransferase</fullName>
    </submittedName>
</protein>
<evidence type="ECO:0000313" key="1">
    <source>
        <dbReference type="EMBL" id="MBU2690025.1"/>
    </source>
</evidence>
<comment type="caution">
    <text evidence="1">The sequence shown here is derived from an EMBL/GenBank/DDBJ whole genome shotgun (WGS) entry which is preliminary data.</text>
</comment>
<sequence length="264" mass="30711">MFACRLCGHTQLKLQYEQGRERQFKFYRCPICRLVNYDLSGGTDQGKYAEEYPDPLDDDLKTNRLQTMTFRFLQRHSRQIPAGKLLDIGCGNGRLLYLCREGGWDVKGLELSPFLAESVTKRLKIDVKTADFMSYKPTEMGSFDLVILRHVLEHIPDSLHAMRSIRSLLKPGGHALMEFPNIDGIDFRMKRWMTRLGLSRKRYAEGYRPGHCNEFCKTSFEYLANRTGFRLKVWETYSNKESLNPYYGRIKIGGKARLIAEKIE</sequence>
<dbReference type="EMBL" id="JAHJDP010000023">
    <property type="protein sequence ID" value="MBU2690025.1"/>
    <property type="molecule type" value="Genomic_DNA"/>
</dbReference>
<proteinExistence type="predicted"/>
<reference evidence="1" key="1">
    <citation type="submission" date="2021-05" db="EMBL/GenBank/DDBJ databases">
        <title>Energy efficiency and biological interactions define the core microbiome of deep oligotrophic groundwater.</title>
        <authorList>
            <person name="Mehrshad M."/>
            <person name="Lopez-Fernandez M."/>
            <person name="Bell E."/>
            <person name="Bernier-Latmani R."/>
            <person name="Bertilsson S."/>
            <person name="Dopson M."/>
        </authorList>
    </citation>
    <scope>NUCLEOTIDE SEQUENCE</scope>
    <source>
        <strain evidence="1">Modern_marine.mb.64</strain>
    </source>
</reference>
<gene>
    <name evidence="1" type="ORF">KJ970_03795</name>
</gene>
<dbReference type="SUPFAM" id="SSF53335">
    <property type="entry name" value="S-adenosyl-L-methionine-dependent methyltransferases"/>
    <property type="match status" value="1"/>
</dbReference>
<dbReference type="AlphaFoldDB" id="A0A948W5I2"/>
<dbReference type="PANTHER" id="PTHR43861">
    <property type="entry name" value="TRANS-ACONITATE 2-METHYLTRANSFERASE-RELATED"/>
    <property type="match status" value="1"/>
</dbReference>
<dbReference type="Pfam" id="PF13489">
    <property type="entry name" value="Methyltransf_23"/>
    <property type="match status" value="1"/>
</dbReference>
<dbReference type="GO" id="GO:0032259">
    <property type="term" value="P:methylation"/>
    <property type="evidence" value="ECO:0007669"/>
    <property type="project" value="UniProtKB-KW"/>
</dbReference>
<dbReference type="InterPro" id="IPR029063">
    <property type="entry name" value="SAM-dependent_MTases_sf"/>
</dbReference>
<keyword evidence="1" id="KW-0808">Transferase</keyword>
<dbReference type="Proteomes" id="UP000777784">
    <property type="component" value="Unassembled WGS sequence"/>
</dbReference>
<keyword evidence="1" id="KW-0489">Methyltransferase</keyword>
<accession>A0A948W5I2</accession>
<organism evidence="1 2">
    <name type="scientific">Eiseniibacteriota bacterium</name>
    <dbReference type="NCBI Taxonomy" id="2212470"/>
    <lineage>
        <taxon>Bacteria</taxon>
        <taxon>Candidatus Eiseniibacteriota</taxon>
    </lineage>
</organism>
<dbReference type="Gene3D" id="3.40.50.150">
    <property type="entry name" value="Vaccinia Virus protein VP39"/>
    <property type="match status" value="1"/>
</dbReference>
<evidence type="ECO:0000313" key="2">
    <source>
        <dbReference type="Proteomes" id="UP000777784"/>
    </source>
</evidence>
<dbReference type="CDD" id="cd02440">
    <property type="entry name" value="AdoMet_MTases"/>
    <property type="match status" value="1"/>
</dbReference>
<dbReference type="GO" id="GO:0008168">
    <property type="term" value="F:methyltransferase activity"/>
    <property type="evidence" value="ECO:0007669"/>
    <property type="project" value="UniProtKB-KW"/>
</dbReference>
<name>A0A948W5I2_UNCEI</name>